<dbReference type="RefSeq" id="WP_004620143.1">
    <property type="nucleotide sequence ID" value="NZ_ACXX02000009.1"/>
</dbReference>
<dbReference type="STRING" id="588581.Cpap_1507"/>
<dbReference type="OrthoDB" id="3035159at2"/>
<name>F1TEE9_9FIRM</name>
<dbReference type="Proteomes" id="UP000003860">
    <property type="component" value="Unassembled WGS sequence"/>
</dbReference>
<accession>F1TEE9</accession>
<dbReference type="EMBL" id="ACXX02000009">
    <property type="protein sequence ID" value="EGD47115.1"/>
    <property type="molecule type" value="Genomic_DNA"/>
</dbReference>
<keyword evidence="2" id="KW-1185">Reference proteome</keyword>
<comment type="caution">
    <text evidence="1">The sequence shown here is derived from an EMBL/GenBank/DDBJ whole genome shotgun (WGS) entry which is preliminary data.</text>
</comment>
<proteinExistence type="predicted"/>
<gene>
    <name evidence="1" type="ORF">Cpap_1507</name>
</gene>
<protein>
    <submittedName>
        <fullName evidence="1">Uncharacterized protein</fullName>
    </submittedName>
</protein>
<evidence type="ECO:0000313" key="2">
    <source>
        <dbReference type="Proteomes" id="UP000003860"/>
    </source>
</evidence>
<dbReference type="AlphaFoldDB" id="F1TEE9"/>
<reference evidence="1" key="1">
    <citation type="submission" date="2009-07" db="EMBL/GenBank/DDBJ databases">
        <authorList>
            <consortium name="US DOE Joint Genome Institute (JGI-PGF)"/>
            <person name="Lucas S."/>
            <person name="Copeland A."/>
            <person name="Lapidus A."/>
            <person name="Glavina del Rio T."/>
            <person name="Tice H."/>
            <person name="Bruce D."/>
            <person name="Goodwin L."/>
            <person name="Pitluck S."/>
            <person name="Larimer F."/>
            <person name="Land M.L."/>
            <person name="Mouttaki H."/>
            <person name="He Z."/>
            <person name="Zhou J."/>
            <person name="Hemme C.L."/>
        </authorList>
    </citation>
    <scope>NUCLEOTIDE SEQUENCE</scope>
    <source>
        <strain evidence="1">DSM 2782</strain>
    </source>
</reference>
<sequence length="77" mass="8614">MKGYYTLLGIGSKSDVPNILTHGKMHKSISVKIQENRQGGTPLIHNCCMTVCVDEAGEYIDFTNTRFKENLGIVRIQ</sequence>
<reference evidence="1" key="2">
    <citation type="submission" date="2011-01" db="EMBL/GenBank/DDBJ databases">
        <title>The Non-contiguous Finished genome of Clostridium papyrosolvens.</title>
        <authorList>
            <person name="Lucas S."/>
            <person name="Copeland A."/>
            <person name="Lapidus A."/>
            <person name="Cheng J.-F."/>
            <person name="Goodwin L."/>
            <person name="Pitluck S."/>
            <person name="Misra M."/>
            <person name="Chertkov O."/>
            <person name="Detter J.C."/>
            <person name="Han C."/>
            <person name="Tapia R."/>
            <person name="Land M."/>
            <person name="Hauser L."/>
            <person name="Kyrpides N."/>
            <person name="Ivanova N."/>
            <person name="Pagani I."/>
            <person name="Mouttaki H."/>
            <person name="He Z."/>
            <person name="Zhou J."/>
            <person name="Hemme C.L."/>
            <person name="Woyke T."/>
        </authorList>
    </citation>
    <scope>NUCLEOTIDE SEQUENCE [LARGE SCALE GENOMIC DNA]</scope>
    <source>
        <strain evidence="1">DSM 2782</strain>
    </source>
</reference>
<organism evidence="1 2">
    <name type="scientific">Ruminiclostridium papyrosolvens DSM 2782</name>
    <dbReference type="NCBI Taxonomy" id="588581"/>
    <lineage>
        <taxon>Bacteria</taxon>
        <taxon>Bacillati</taxon>
        <taxon>Bacillota</taxon>
        <taxon>Clostridia</taxon>
        <taxon>Eubacteriales</taxon>
        <taxon>Oscillospiraceae</taxon>
        <taxon>Ruminiclostridium</taxon>
    </lineage>
</organism>
<evidence type="ECO:0000313" key="1">
    <source>
        <dbReference type="EMBL" id="EGD47115.1"/>
    </source>
</evidence>